<dbReference type="PANTHER" id="PTHR43472">
    <property type="entry name" value="PHOSPHORIBOSYLAMINE--GLYCINE LIGASE"/>
    <property type="match status" value="1"/>
</dbReference>
<proteinExistence type="inferred from homology"/>
<dbReference type="GO" id="GO:0006189">
    <property type="term" value="P:'de novo' IMP biosynthetic process"/>
    <property type="evidence" value="ECO:0007669"/>
    <property type="project" value="UniProtKB-UniRule"/>
</dbReference>
<dbReference type="Gene3D" id="3.40.50.20">
    <property type="match status" value="1"/>
</dbReference>
<dbReference type="InterPro" id="IPR020562">
    <property type="entry name" value="PRibGlycinamide_synth_N"/>
</dbReference>
<gene>
    <name evidence="12 15" type="primary">purD</name>
    <name evidence="15" type="ORF">HHJ67_05890</name>
</gene>
<evidence type="ECO:0000256" key="7">
    <source>
        <dbReference type="ARBA" id="ARBA00022755"/>
    </source>
</evidence>
<dbReference type="InterPro" id="IPR000115">
    <property type="entry name" value="PRibGlycinamide_synth"/>
</dbReference>
<accession>A0A7Y0YC58</accession>
<evidence type="ECO:0000256" key="5">
    <source>
        <dbReference type="ARBA" id="ARBA00022598"/>
    </source>
</evidence>
<evidence type="ECO:0000256" key="4">
    <source>
        <dbReference type="ARBA" id="ARBA00013255"/>
    </source>
</evidence>
<reference evidence="15 16" key="1">
    <citation type="submission" date="2020-04" db="EMBL/GenBank/DDBJ databases">
        <title>Antimicrobial susceptibility and clonality of vaginal-derived multi-drug resistant Mobiluncus isolates in China.</title>
        <authorList>
            <person name="Zhang X."/>
        </authorList>
    </citation>
    <scope>NUCLEOTIDE SEQUENCE [LARGE SCALE GENOMIC DNA]</scope>
    <source>
        <strain evidence="15 16">19</strain>
    </source>
</reference>
<keyword evidence="6 13" id="KW-0547">Nucleotide-binding</keyword>
<dbReference type="PANTHER" id="PTHR43472:SF1">
    <property type="entry name" value="PHOSPHORIBOSYLAMINE--GLYCINE LIGASE, CHLOROPLASTIC"/>
    <property type="match status" value="1"/>
</dbReference>
<comment type="catalytic activity">
    <reaction evidence="12">
        <text>5-phospho-beta-D-ribosylamine + glycine + ATP = N(1)-(5-phospho-beta-D-ribosyl)glycinamide + ADP + phosphate + H(+)</text>
        <dbReference type="Rhea" id="RHEA:17453"/>
        <dbReference type="ChEBI" id="CHEBI:15378"/>
        <dbReference type="ChEBI" id="CHEBI:30616"/>
        <dbReference type="ChEBI" id="CHEBI:43474"/>
        <dbReference type="ChEBI" id="CHEBI:57305"/>
        <dbReference type="ChEBI" id="CHEBI:58681"/>
        <dbReference type="ChEBI" id="CHEBI:143788"/>
        <dbReference type="ChEBI" id="CHEBI:456216"/>
        <dbReference type="EC" id="6.3.4.13"/>
    </reaction>
</comment>
<dbReference type="GO" id="GO:0004637">
    <property type="term" value="F:phosphoribosylamine-glycine ligase activity"/>
    <property type="evidence" value="ECO:0007669"/>
    <property type="project" value="UniProtKB-UniRule"/>
</dbReference>
<dbReference type="Pfam" id="PF01071">
    <property type="entry name" value="GARS_A"/>
    <property type="match status" value="1"/>
</dbReference>
<evidence type="ECO:0000256" key="9">
    <source>
        <dbReference type="ARBA" id="ARBA00038345"/>
    </source>
</evidence>
<evidence type="ECO:0000256" key="10">
    <source>
        <dbReference type="ARBA" id="ARBA00042242"/>
    </source>
</evidence>
<dbReference type="SUPFAM" id="SSF56059">
    <property type="entry name" value="Glutathione synthetase ATP-binding domain-like"/>
    <property type="match status" value="1"/>
</dbReference>
<dbReference type="UniPathway" id="UPA00074">
    <property type="reaction ID" value="UER00125"/>
</dbReference>
<dbReference type="SMART" id="SM01210">
    <property type="entry name" value="GARS_C"/>
    <property type="match status" value="1"/>
</dbReference>
<dbReference type="RefSeq" id="WP_169761467.1">
    <property type="nucleotide sequence ID" value="NZ_JABCUI010000002.1"/>
</dbReference>
<dbReference type="InterPro" id="IPR013815">
    <property type="entry name" value="ATP_grasp_subdomain_1"/>
</dbReference>
<dbReference type="PROSITE" id="PS50975">
    <property type="entry name" value="ATP_GRASP"/>
    <property type="match status" value="1"/>
</dbReference>
<protein>
    <recommendedName>
        <fullName evidence="4 12">Phosphoribosylamine--glycine ligase</fullName>
        <ecNumber evidence="4 12">6.3.4.13</ecNumber>
    </recommendedName>
    <alternativeName>
        <fullName evidence="12">GARS</fullName>
    </alternativeName>
    <alternativeName>
        <fullName evidence="10 12">Glycinamide ribonucleotide synthetase</fullName>
    </alternativeName>
    <alternativeName>
        <fullName evidence="11 12">Phosphoribosylglycinamide synthetase</fullName>
    </alternativeName>
</protein>
<dbReference type="GO" id="GO:0009113">
    <property type="term" value="P:purine nucleobase biosynthetic process"/>
    <property type="evidence" value="ECO:0007669"/>
    <property type="project" value="InterPro"/>
</dbReference>
<comment type="pathway">
    <text evidence="3 12">Purine metabolism; IMP biosynthesis via de novo pathway; N(1)-(5-phospho-D-ribosyl)glycinamide from 5-phospho-alpha-D-ribose 1-diphosphate: step 2/2.</text>
</comment>
<dbReference type="GO" id="GO:0046872">
    <property type="term" value="F:metal ion binding"/>
    <property type="evidence" value="ECO:0007669"/>
    <property type="project" value="InterPro"/>
</dbReference>
<evidence type="ECO:0000256" key="8">
    <source>
        <dbReference type="ARBA" id="ARBA00022840"/>
    </source>
</evidence>
<dbReference type="InterPro" id="IPR020561">
    <property type="entry name" value="PRibGlycinamid_synth_ATP-grasp"/>
</dbReference>
<dbReference type="InterPro" id="IPR011761">
    <property type="entry name" value="ATP-grasp"/>
</dbReference>
<sequence>MKVLLLGSGGREHALARAIAKSELLEKLWIAPGNPGTATVGENVPCAADDPAQVLELAQSLHPDLVVIGPEAPLVKGVADVLRQKGFKVFGPGRLAARLEGSKAFAKTIMQQARVATAASVACRTLEEARGALQRFGSPYVVKQDGLAAGKGVVVTSDFYVALTHAAACIEAVANPHEPAVVIEEFLEGPEASVFCICDGRDAVALPIAQDYKRAYDHNEGPNTGGMGAYSPLPWAPQDLAQRVAQEIALPVCRVMADQGCEFIGLLYVGLALTSRGPRVVEFNVRFGDPETQSVLERLDTDLLALLAAAADGNLAAAEQLQVSDEAVVNVVLAASGYPQAPVKGGVITGLEAASQVPGVHIIHAGTKVSDSGQLIANGGRVLSVVARGSDLSEARQRAYQAMDSITLEGSHFRTDIAQF</sequence>
<dbReference type="EC" id="6.3.4.13" evidence="4 12"/>
<dbReference type="InterPro" id="IPR011054">
    <property type="entry name" value="Rudment_hybrid_motif"/>
</dbReference>
<evidence type="ECO:0000256" key="13">
    <source>
        <dbReference type="PROSITE-ProRule" id="PRU00409"/>
    </source>
</evidence>
<dbReference type="SUPFAM" id="SSF51246">
    <property type="entry name" value="Rudiment single hybrid motif"/>
    <property type="match status" value="1"/>
</dbReference>
<keyword evidence="7 12" id="KW-0658">Purine biosynthesis</keyword>
<dbReference type="InterPro" id="IPR037123">
    <property type="entry name" value="PRibGlycinamide_synth_C_sf"/>
</dbReference>
<evidence type="ECO:0000313" key="15">
    <source>
        <dbReference type="EMBL" id="NMW87283.1"/>
    </source>
</evidence>
<dbReference type="AlphaFoldDB" id="A0A7Y0YC58"/>
<comment type="cofactor">
    <cofactor evidence="2">
        <name>Mg(2+)</name>
        <dbReference type="ChEBI" id="CHEBI:18420"/>
    </cofactor>
</comment>
<dbReference type="PROSITE" id="PS00184">
    <property type="entry name" value="GARS"/>
    <property type="match status" value="1"/>
</dbReference>
<evidence type="ECO:0000256" key="2">
    <source>
        <dbReference type="ARBA" id="ARBA00001946"/>
    </source>
</evidence>
<dbReference type="Pfam" id="PF02843">
    <property type="entry name" value="GARS_C"/>
    <property type="match status" value="1"/>
</dbReference>
<comment type="caution">
    <text evidence="15">The sequence shown here is derived from an EMBL/GenBank/DDBJ whole genome shotgun (WGS) entry which is preliminary data.</text>
</comment>
<dbReference type="Gene3D" id="3.30.470.20">
    <property type="entry name" value="ATP-grasp fold, B domain"/>
    <property type="match status" value="1"/>
</dbReference>
<dbReference type="InterPro" id="IPR016185">
    <property type="entry name" value="PreATP-grasp_dom_sf"/>
</dbReference>
<dbReference type="Gene3D" id="3.90.600.10">
    <property type="entry name" value="Phosphoribosylglycinamide synthetase, C-terminal domain"/>
    <property type="match status" value="1"/>
</dbReference>
<organism evidence="15 16">
    <name type="scientific">Mobiluncus curtisii</name>
    <dbReference type="NCBI Taxonomy" id="2051"/>
    <lineage>
        <taxon>Bacteria</taxon>
        <taxon>Bacillati</taxon>
        <taxon>Actinomycetota</taxon>
        <taxon>Actinomycetes</taxon>
        <taxon>Actinomycetales</taxon>
        <taxon>Actinomycetaceae</taxon>
        <taxon>Mobiluncus</taxon>
    </lineage>
</organism>
<dbReference type="Pfam" id="PF02844">
    <property type="entry name" value="GARS_N"/>
    <property type="match status" value="1"/>
</dbReference>
<dbReference type="NCBIfam" id="TIGR00877">
    <property type="entry name" value="purD"/>
    <property type="match status" value="1"/>
</dbReference>
<evidence type="ECO:0000256" key="6">
    <source>
        <dbReference type="ARBA" id="ARBA00022741"/>
    </source>
</evidence>
<dbReference type="EMBL" id="JABCUI010000002">
    <property type="protein sequence ID" value="NMW87283.1"/>
    <property type="molecule type" value="Genomic_DNA"/>
</dbReference>
<comment type="cofactor">
    <cofactor evidence="1">
        <name>Mn(2+)</name>
        <dbReference type="ChEBI" id="CHEBI:29035"/>
    </cofactor>
</comment>
<dbReference type="Gene3D" id="3.30.1490.20">
    <property type="entry name" value="ATP-grasp fold, A domain"/>
    <property type="match status" value="1"/>
</dbReference>
<evidence type="ECO:0000256" key="1">
    <source>
        <dbReference type="ARBA" id="ARBA00001936"/>
    </source>
</evidence>
<dbReference type="HAMAP" id="MF_00138">
    <property type="entry name" value="GARS"/>
    <property type="match status" value="1"/>
</dbReference>
<evidence type="ECO:0000256" key="11">
    <source>
        <dbReference type="ARBA" id="ARBA00042864"/>
    </source>
</evidence>
<evidence type="ECO:0000259" key="14">
    <source>
        <dbReference type="PROSITE" id="PS50975"/>
    </source>
</evidence>
<name>A0A7Y0YC58_9ACTO</name>
<dbReference type="InterPro" id="IPR020560">
    <property type="entry name" value="PRibGlycinamide_synth_C-dom"/>
</dbReference>
<dbReference type="InterPro" id="IPR020559">
    <property type="entry name" value="PRibGlycinamide_synth_CS"/>
</dbReference>
<dbReference type="GO" id="GO:0005524">
    <property type="term" value="F:ATP binding"/>
    <property type="evidence" value="ECO:0007669"/>
    <property type="project" value="UniProtKB-UniRule"/>
</dbReference>
<keyword evidence="8 13" id="KW-0067">ATP-binding</keyword>
<feature type="domain" description="ATP-grasp" evidence="14">
    <location>
        <begin position="107"/>
        <end position="312"/>
    </location>
</feature>
<dbReference type="SMART" id="SM01209">
    <property type="entry name" value="GARS_A"/>
    <property type="match status" value="1"/>
</dbReference>
<evidence type="ECO:0000256" key="12">
    <source>
        <dbReference type="HAMAP-Rule" id="MF_00138"/>
    </source>
</evidence>
<dbReference type="SUPFAM" id="SSF52440">
    <property type="entry name" value="PreATP-grasp domain"/>
    <property type="match status" value="1"/>
</dbReference>
<keyword evidence="5 12" id="KW-0436">Ligase</keyword>
<evidence type="ECO:0000256" key="3">
    <source>
        <dbReference type="ARBA" id="ARBA00005174"/>
    </source>
</evidence>
<comment type="similarity">
    <text evidence="9 12">Belongs to the GARS family.</text>
</comment>
<evidence type="ECO:0000313" key="16">
    <source>
        <dbReference type="Proteomes" id="UP000553981"/>
    </source>
</evidence>
<dbReference type="Proteomes" id="UP000553981">
    <property type="component" value="Unassembled WGS sequence"/>
</dbReference>